<proteinExistence type="predicted"/>
<dbReference type="RefSeq" id="WP_166453189.1">
    <property type="nucleotide sequence ID" value="NZ_JAAOMA010000034.1"/>
</dbReference>
<sequence>MPIQTKTDPRMPTVTLYRLVSAADGQVVRFTALGEQAEESLLPIMNSAQARVEGYDGFLELLLQARYPHDGLSRFHLVPEAAPDADLTYHRERVIHCEERLDIDDMSGSAEYRIE</sequence>
<dbReference type="EMBL" id="JAAOMA010000034">
    <property type="protein sequence ID" value="NHR07378.1"/>
    <property type="molecule type" value="Genomic_DNA"/>
</dbReference>
<evidence type="ECO:0000313" key="2">
    <source>
        <dbReference type="Proteomes" id="UP001515641"/>
    </source>
</evidence>
<name>A0ABX0LDQ9_9NEIS</name>
<organism evidence="1 2">
    <name type="scientific">Chromobacterium fluminis</name>
    <dbReference type="NCBI Taxonomy" id="3044269"/>
    <lineage>
        <taxon>Bacteria</taxon>
        <taxon>Pseudomonadati</taxon>
        <taxon>Pseudomonadota</taxon>
        <taxon>Betaproteobacteria</taxon>
        <taxon>Neisseriales</taxon>
        <taxon>Chromobacteriaceae</taxon>
        <taxon>Chromobacterium</taxon>
    </lineage>
</organism>
<reference evidence="1 2" key="1">
    <citation type="submission" date="2020-03" db="EMBL/GenBank/DDBJ databases">
        <title>Draft genome sequence of environmentally isolated cultures.</title>
        <authorList>
            <person name="Wilson H.S."/>
            <person name="De Leon M.E."/>
        </authorList>
    </citation>
    <scope>NUCLEOTIDE SEQUENCE [LARGE SCALE GENOMIC DNA]</scope>
    <source>
        <strain evidence="1 2">HSC-31F16</strain>
    </source>
</reference>
<dbReference type="Proteomes" id="UP001515641">
    <property type="component" value="Unassembled WGS sequence"/>
</dbReference>
<evidence type="ECO:0000313" key="1">
    <source>
        <dbReference type="EMBL" id="NHR07378.1"/>
    </source>
</evidence>
<accession>A0ABX0LDQ9</accession>
<keyword evidence="2" id="KW-1185">Reference proteome</keyword>
<comment type="caution">
    <text evidence="1">The sequence shown here is derived from an EMBL/GenBank/DDBJ whole genome shotgun (WGS) entry which is preliminary data.</text>
</comment>
<gene>
    <name evidence="1" type="ORF">HA052_19495</name>
</gene>
<protein>
    <submittedName>
        <fullName evidence="1">Uncharacterized protein</fullName>
    </submittedName>
</protein>